<keyword evidence="2" id="KW-1185">Reference proteome</keyword>
<protein>
    <submittedName>
        <fullName evidence="1">Uncharacterized protein</fullName>
    </submittedName>
</protein>
<dbReference type="Proteomes" id="UP001283361">
    <property type="component" value="Unassembled WGS sequence"/>
</dbReference>
<proteinExistence type="predicted"/>
<gene>
    <name evidence="1" type="ORF">RRG08_020212</name>
</gene>
<dbReference type="AlphaFoldDB" id="A0AAE1DRB0"/>
<organism evidence="1 2">
    <name type="scientific">Elysia crispata</name>
    <name type="common">lettuce slug</name>
    <dbReference type="NCBI Taxonomy" id="231223"/>
    <lineage>
        <taxon>Eukaryota</taxon>
        <taxon>Metazoa</taxon>
        <taxon>Spiralia</taxon>
        <taxon>Lophotrochozoa</taxon>
        <taxon>Mollusca</taxon>
        <taxon>Gastropoda</taxon>
        <taxon>Heterobranchia</taxon>
        <taxon>Euthyneura</taxon>
        <taxon>Panpulmonata</taxon>
        <taxon>Sacoglossa</taxon>
        <taxon>Placobranchoidea</taxon>
        <taxon>Plakobranchidae</taxon>
        <taxon>Elysia</taxon>
    </lineage>
</organism>
<evidence type="ECO:0000313" key="2">
    <source>
        <dbReference type="Proteomes" id="UP001283361"/>
    </source>
</evidence>
<name>A0AAE1DRB0_9GAST</name>
<reference evidence="1" key="1">
    <citation type="journal article" date="2023" name="G3 (Bethesda)">
        <title>A reference genome for the long-term kleptoplast-retaining sea slug Elysia crispata morphotype clarki.</title>
        <authorList>
            <person name="Eastman K.E."/>
            <person name="Pendleton A.L."/>
            <person name="Shaikh M.A."/>
            <person name="Suttiyut T."/>
            <person name="Ogas R."/>
            <person name="Tomko P."/>
            <person name="Gavelis G."/>
            <person name="Widhalm J.R."/>
            <person name="Wisecaver J.H."/>
        </authorList>
    </citation>
    <scope>NUCLEOTIDE SEQUENCE</scope>
    <source>
        <strain evidence="1">ECLA1</strain>
    </source>
</reference>
<sequence>MLRAANGCSLLSPTVTHSTRQPTLLLLSEPSEPSEPFPPSSYNLTVHRSNMDSRFSMEIRVEGLESYTACSTPYLSLRVADLTLVPNDFSRGQYLDKESALCGSRQHSGGVASGCLTKNHWRLVEMSRAVCVCIPVLHSRGLRNACLVLIEIIERRRWW</sequence>
<accession>A0AAE1DRB0</accession>
<evidence type="ECO:0000313" key="1">
    <source>
        <dbReference type="EMBL" id="KAK3779867.1"/>
    </source>
</evidence>
<comment type="caution">
    <text evidence="1">The sequence shown here is derived from an EMBL/GenBank/DDBJ whole genome shotgun (WGS) entry which is preliminary data.</text>
</comment>
<dbReference type="EMBL" id="JAWDGP010002798">
    <property type="protein sequence ID" value="KAK3779867.1"/>
    <property type="molecule type" value="Genomic_DNA"/>
</dbReference>